<protein>
    <submittedName>
        <fullName evidence="4">Oidioi.mRNA.OKI2018_I69.chr2.g6714.t1.cds</fullName>
    </submittedName>
</protein>
<evidence type="ECO:0000259" key="3">
    <source>
        <dbReference type="PROSITE" id="PS50234"/>
    </source>
</evidence>
<organism evidence="4 5">
    <name type="scientific">Oikopleura dioica</name>
    <name type="common">Tunicate</name>
    <dbReference type="NCBI Taxonomy" id="34765"/>
    <lineage>
        <taxon>Eukaryota</taxon>
        <taxon>Metazoa</taxon>
        <taxon>Chordata</taxon>
        <taxon>Tunicata</taxon>
        <taxon>Appendicularia</taxon>
        <taxon>Copelata</taxon>
        <taxon>Oikopleuridae</taxon>
        <taxon>Oikopleura</taxon>
    </lineage>
</organism>
<dbReference type="PROSITE" id="PS50234">
    <property type="entry name" value="VWFA"/>
    <property type="match status" value="1"/>
</dbReference>
<sequence length="516" mass="55093">MILRSLLLAGVALSYELAQDVIGEGTCSLDKQEVTHPGMCECNKECCNGAESEKMLGGCPVDVVVAIDMCLCTNTTMSAYKRFGMELINSLNTEFGISDSENSARLHIFQFMEDTHDVTTFNTFTKGELISDVLRMDYHQYHGKATNVRKAVQYGAKILQTSERVNAEPRQIFVMITNGYSDEDLVSQRDVEAELQGLQGVPNLRTVFVARGDSSIAGDQNTHTNEDVAKYFDQRESLGSFLAPQQIVNDISCPAPPPMKLERECKCTCDVPMGCHGPQGQPGNDGRTGKPGKKGPSGEQGVPGEDGPMGDVGEQGEPGGCGMPGHAGEKGYPGEDGTSGINGVRGRQGERGPPGVPGKAGQKGEKGETGAPGAPGAPGVIGEPGDPGQAGEPGPQGGLDQKTLKWLQWESTLPKHKSEVLLINTPCLGRILCPLLYIFYRGAGALPSSMHLANKPTTPATAKTASRDNETIFCILWLVLLTSATPTMKTLHVIRSSHWVSIDISANFPNSTSKFI</sequence>
<feature type="compositionally biased region" description="Low complexity" evidence="1">
    <location>
        <begin position="369"/>
        <end position="393"/>
    </location>
</feature>
<dbReference type="EMBL" id="OU015567">
    <property type="protein sequence ID" value="CAG5112502.1"/>
    <property type="molecule type" value="Genomic_DNA"/>
</dbReference>
<evidence type="ECO:0000313" key="5">
    <source>
        <dbReference type="Proteomes" id="UP001158576"/>
    </source>
</evidence>
<evidence type="ECO:0000256" key="1">
    <source>
        <dbReference type="SAM" id="MobiDB-lite"/>
    </source>
</evidence>
<dbReference type="InterPro" id="IPR002035">
    <property type="entry name" value="VWF_A"/>
</dbReference>
<proteinExistence type="predicted"/>
<dbReference type="InterPro" id="IPR036465">
    <property type="entry name" value="vWFA_dom_sf"/>
</dbReference>
<keyword evidence="5" id="KW-1185">Reference proteome</keyword>
<dbReference type="Pfam" id="PF01391">
    <property type="entry name" value="Collagen"/>
    <property type="match status" value="2"/>
</dbReference>
<feature type="chain" id="PRO_5046020145" evidence="2">
    <location>
        <begin position="19"/>
        <end position="516"/>
    </location>
</feature>
<evidence type="ECO:0000313" key="4">
    <source>
        <dbReference type="EMBL" id="CAG5112502.1"/>
    </source>
</evidence>
<dbReference type="SUPFAM" id="SSF53300">
    <property type="entry name" value="vWA-like"/>
    <property type="match status" value="1"/>
</dbReference>
<feature type="compositionally biased region" description="Gly residues" evidence="1">
    <location>
        <begin position="316"/>
        <end position="325"/>
    </location>
</feature>
<name>A0ABN7TA05_OIKDI</name>
<accession>A0ABN7TA05</accession>
<dbReference type="Gene3D" id="3.40.50.410">
    <property type="entry name" value="von Willebrand factor, type A domain"/>
    <property type="match status" value="1"/>
</dbReference>
<gene>
    <name evidence="4" type="ORF">OKIOD_LOCUS15479</name>
</gene>
<dbReference type="InterPro" id="IPR008160">
    <property type="entry name" value="Collagen"/>
</dbReference>
<dbReference type="SMART" id="SM00327">
    <property type="entry name" value="VWA"/>
    <property type="match status" value="1"/>
</dbReference>
<feature type="region of interest" description="Disordered" evidence="1">
    <location>
        <begin position="275"/>
        <end position="400"/>
    </location>
</feature>
<keyword evidence="2" id="KW-0732">Signal</keyword>
<dbReference type="PANTHER" id="PTHR24637">
    <property type="entry name" value="COLLAGEN"/>
    <property type="match status" value="1"/>
</dbReference>
<reference evidence="4 5" key="1">
    <citation type="submission" date="2021-04" db="EMBL/GenBank/DDBJ databases">
        <authorList>
            <person name="Bliznina A."/>
        </authorList>
    </citation>
    <scope>NUCLEOTIDE SEQUENCE [LARGE SCALE GENOMIC DNA]</scope>
</reference>
<feature type="signal peptide" evidence="2">
    <location>
        <begin position="1"/>
        <end position="18"/>
    </location>
</feature>
<feature type="domain" description="VWFA" evidence="3">
    <location>
        <begin position="62"/>
        <end position="251"/>
    </location>
</feature>
<dbReference type="Pfam" id="PF00092">
    <property type="entry name" value="VWA"/>
    <property type="match status" value="1"/>
</dbReference>
<dbReference type="Proteomes" id="UP001158576">
    <property type="component" value="Chromosome 2"/>
</dbReference>
<evidence type="ECO:0000256" key="2">
    <source>
        <dbReference type="SAM" id="SignalP"/>
    </source>
</evidence>